<dbReference type="NCBIfam" id="NF004858">
    <property type="entry name" value="PRK06213.1"/>
    <property type="match status" value="1"/>
</dbReference>
<dbReference type="Pfam" id="PF00378">
    <property type="entry name" value="ECH_1"/>
    <property type="match status" value="1"/>
</dbReference>
<dbReference type="PANTHER" id="PTHR11941">
    <property type="entry name" value="ENOYL-COA HYDRATASE-RELATED"/>
    <property type="match status" value="1"/>
</dbReference>
<name>A0ABQ2GMG0_9PSED</name>
<accession>A0ABQ2GMG0</accession>
<dbReference type="SUPFAM" id="SSF52096">
    <property type="entry name" value="ClpP/crotonase"/>
    <property type="match status" value="1"/>
</dbReference>
<evidence type="ECO:0000256" key="1">
    <source>
        <dbReference type="ARBA" id="ARBA00005254"/>
    </source>
</evidence>
<dbReference type="RefSeq" id="WP_188865209.1">
    <property type="nucleotide sequence ID" value="NZ_BMNW01000002.1"/>
</dbReference>
<proteinExistence type="inferred from homology"/>
<comment type="similarity">
    <text evidence="1">Belongs to the enoyl-CoA hydratase/isomerase family.</text>
</comment>
<evidence type="ECO:0000313" key="2">
    <source>
        <dbReference type="EMBL" id="GGM02427.1"/>
    </source>
</evidence>
<dbReference type="InterPro" id="IPR001753">
    <property type="entry name" value="Enoyl-CoA_hydra/iso"/>
</dbReference>
<evidence type="ECO:0000313" key="3">
    <source>
        <dbReference type="Proteomes" id="UP000616499"/>
    </source>
</evidence>
<reference evidence="3" key="1">
    <citation type="journal article" date="2019" name="Int. J. Syst. Evol. Microbiol.">
        <title>The Global Catalogue of Microorganisms (GCM) 10K type strain sequencing project: providing services to taxonomists for standard genome sequencing and annotation.</title>
        <authorList>
            <consortium name="The Broad Institute Genomics Platform"/>
            <consortium name="The Broad Institute Genome Sequencing Center for Infectious Disease"/>
            <person name="Wu L."/>
            <person name="Ma J."/>
        </authorList>
    </citation>
    <scope>NUCLEOTIDE SEQUENCE [LARGE SCALE GENOMIC DNA]</scope>
    <source>
        <strain evidence="3">JCM 13501</strain>
    </source>
</reference>
<dbReference type="PANTHER" id="PTHR11941:SF54">
    <property type="entry name" value="ENOYL-COA HYDRATASE, MITOCHONDRIAL"/>
    <property type="match status" value="1"/>
</dbReference>
<keyword evidence="3" id="KW-1185">Reference proteome</keyword>
<dbReference type="InterPro" id="IPR029045">
    <property type="entry name" value="ClpP/crotonase-like_dom_sf"/>
</dbReference>
<dbReference type="Gene3D" id="3.90.226.10">
    <property type="entry name" value="2-enoyl-CoA Hydratase, Chain A, domain 1"/>
    <property type="match status" value="1"/>
</dbReference>
<gene>
    <name evidence="2" type="ORF">GCM10009425_12130</name>
</gene>
<comment type="caution">
    <text evidence="2">The sequence shown here is derived from an EMBL/GenBank/DDBJ whole genome shotgun (WGS) entry which is preliminary data.</text>
</comment>
<dbReference type="CDD" id="cd06558">
    <property type="entry name" value="crotonase-like"/>
    <property type="match status" value="1"/>
</dbReference>
<organism evidence="2 3">
    <name type="scientific">Pseudomonas asuensis</name>
    <dbReference type="NCBI Taxonomy" id="1825787"/>
    <lineage>
        <taxon>Bacteria</taxon>
        <taxon>Pseudomonadati</taxon>
        <taxon>Pseudomonadota</taxon>
        <taxon>Gammaproteobacteria</taxon>
        <taxon>Pseudomonadales</taxon>
        <taxon>Pseudomonadaceae</taxon>
        <taxon>Pseudomonas</taxon>
    </lineage>
</organism>
<dbReference type="Proteomes" id="UP000616499">
    <property type="component" value="Unassembled WGS sequence"/>
</dbReference>
<dbReference type="EMBL" id="BMNW01000002">
    <property type="protein sequence ID" value="GGM02427.1"/>
    <property type="molecule type" value="Genomic_DNA"/>
</dbReference>
<sequence>MTALVSYRYESPVATLTLNNGKVNALSPAVIEALNQALDQAEKDKAIVVITGQPGILSGGYDLKVMMSGPQQAIDLVTLGSRLSRRLLSHPCPVIVACNGHAVAKGAFLLLSADYRIGVEGAFNIGLNEVAIGMTMHQAGIEIAHDRLTRPAFQRAVIGAEMFSPQAAVDAGFLDETVAPEDLESAVHKAALRLSKLNMPAHGKTKIKARAPLLAALDEAIALDAKYFGQA</sequence>
<protein>
    <submittedName>
        <fullName evidence="2">Enoyl-CoA hydratase</fullName>
    </submittedName>
</protein>